<dbReference type="InterPro" id="IPR053145">
    <property type="entry name" value="AB_hydrolase_Est10"/>
</dbReference>
<dbReference type="PANTHER" id="PTHR43265">
    <property type="entry name" value="ESTERASE ESTD"/>
    <property type="match status" value="1"/>
</dbReference>
<dbReference type="InterPro" id="IPR029058">
    <property type="entry name" value="AB_hydrolase_fold"/>
</dbReference>
<dbReference type="InterPro" id="IPR022742">
    <property type="entry name" value="Hydrolase_4"/>
</dbReference>
<dbReference type="PANTHER" id="PTHR43265:SF1">
    <property type="entry name" value="ESTERASE ESTD"/>
    <property type="match status" value="1"/>
</dbReference>
<dbReference type="Pfam" id="PF12146">
    <property type="entry name" value="Hydrolase_4"/>
    <property type="match status" value="1"/>
</dbReference>
<proteinExistence type="predicted"/>
<feature type="domain" description="Serine aminopeptidase S33" evidence="1">
    <location>
        <begin position="30"/>
        <end position="144"/>
    </location>
</feature>
<dbReference type="RefSeq" id="WP_329397814.1">
    <property type="nucleotide sequence ID" value="NZ_CP109019.1"/>
</dbReference>
<protein>
    <submittedName>
        <fullName evidence="2">Lysophospholipase</fullName>
    </submittedName>
</protein>
<accession>A0ABZ1XGK7</accession>
<name>A0ABZ1XGK7_9ACTN</name>
<evidence type="ECO:0000259" key="1">
    <source>
        <dbReference type="Pfam" id="PF12146"/>
    </source>
</evidence>
<keyword evidence="3" id="KW-1185">Reference proteome</keyword>
<reference evidence="2" key="1">
    <citation type="submission" date="2022-10" db="EMBL/GenBank/DDBJ databases">
        <title>The complete genomes of actinobacterial strains from the NBC collection.</title>
        <authorList>
            <person name="Joergensen T.S."/>
            <person name="Alvarez Arevalo M."/>
            <person name="Sterndorff E.B."/>
            <person name="Faurdal D."/>
            <person name="Vuksanovic O."/>
            <person name="Mourched A.-S."/>
            <person name="Charusanti P."/>
            <person name="Shaw S."/>
            <person name="Blin K."/>
            <person name="Weber T."/>
        </authorList>
    </citation>
    <scope>NUCLEOTIDE SEQUENCE</scope>
    <source>
        <strain evidence="2">NBC_00668</strain>
    </source>
</reference>
<sequence>MPTADSVTLRTLDGLHLAGTLVSPATHASRGVVLVHGGGVTREEGGFFTRLAAGLADGGVASLRFDMRGHGESEGQQEELTLTTILNDIRVAITHLRNATAAQEIILLGASFGGGICAYYAAKRSADLSRLVLFNPQLDYKWRTIDTRSYWVDDSISEAAAQQLTEHGFIQFTPTLRHGRPLLNEVFWLHPYEVLGEVRSPTLIVHGTQDTFVPIESSRSAVRNFRAPCELVEIEGSQHGFAVHDDPQYLNPQSQEWQEFVIRAVTEWLTVDPEHN</sequence>
<dbReference type="EMBL" id="CP109019">
    <property type="protein sequence ID" value="WUT82663.1"/>
    <property type="molecule type" value="Genomic_DNA"/>
</dbReference>
<evidence type="ECO:0000313" key="2">
    <source>
        <dbReference type="EMBL" id="WUT82663.1"/>
    </source>
</evidence>
<organism evidence="2 3">
    <name type="scientific">Streptomyces melanogenes</name>
    <dbReference type="NCBI Taxonomy" id="67326"/>
    <lineage>
        <taxon>Bacteria</taxon>
        <taxon>Bacillati</taxon>
        <taxon>Actinomycetota</taxon>
        <taxon>Actinomycetes</taxon>
        <taxon>Kitasatosporales</taxon>
        <taxon>Streptomycetaceae</taxon>
        <taxon>Streptomyces</taxon>
    </lineage>
</organism>
<dbReference type="SUPFAM" id="SSF53474">
    <property type="entry name" value="alpha/beta-Hydrolases"/>
    <property type="match status" value="1"/>
</dbReference>
<gene>
    <name evidence="2" type="ORF">OG515_10860</name>
</gene>
<dbReference type="Gene3D" id="3.40.50.1820">
    <property type="entry name" value="alpha/beta hydrolase"/>
    <property type="match status" value="1"/>
</dbReference>
<dbReference type="Proteomes" id="UP001432060">
    <property type="component" value="Chromosome"/>
</dbReference>
<evidence type="ECO:0000313" key="3">
    <source>
        <dbReference type="Proteomes" id="UP001432060"/>
    </source>
</evidence>